<dbReference type="EMBL" id="JABFBC010000007">
    <property type="protein sequence ID" value="NNU82175.1"/>
    <property type="molecule type" value="Genomic_DNA"/>
</dbReference>
<accession>A0A849L6U4</accession>
<keyword evidence="2" id="KW-1185">Reference proteome</keyword>
<dbReference type="Proteomes" id="UP000572377">
    <property type="component" value="Unassembled WGS sequence"/>
</dbReference>
<reference evidence="1 2" key="1">
    <citation type="submission" date="2020-05" db="EMBL/GenBank/DDBJ databases">
        <title>Gimesia benthica sp. nov., a novel planctomycete isolated from a deep-sea water sample of the Northwest Indian Ocean.</title>
        <authorList>
            <person name="Wang J."/>
            <person name="Ruan C."/>
            <person name="Song L."/>
            <person name="Zhu Y."/>
            <person name="Li A."/>
            <person name="Zheng X."/>
            <person name="Wang L."/>
            <person name="Lu Z."/>
            <person name="Huang Y."/>
            <person name="Du W."/>
            <person name="Zhou Y."/>
            <person name="Huang L."/>
            <person name="Dai X."/>
        </authorList>
    </citation>
    <scope>NUCLEOTIDE SEQUENCE [LARGE SCALE GENOMIC DNA]</scope>
    <source>
        <strain evidence="1 2">YYQ-30</strain>
    </source>
</reference>
<evidence type="ECO:0000313" key="2">
    <source>
        <dbReference type="Proteomes" id="UP000572377"/>
    </source>
</evidence>
<evidence type="ECO:0000313" key="1">
    <source>
        <dbReference type="EMBL" id="NNU82175.1"/>
    </source>
</evidence>
<dbReference type="RefSeq" id="WP_171327038.1">
    <property type="nucleotide sequence ID" value="NZ_JABFBC010000007.1"/>
</dbReference>
<sequence>MYSGQSRNNRYDYAYRSKPMSLEIPLKFADTKSYRDLFGDPPPEDLSLTYLWQPPKSDASWFSERYRLTPDFDLSRYTASAEVDYIRIGFTTAGHLNRARLSTRLREAIGVSVSIEPTHPGSSGHTHTARIQQPTRTLTETLIKLLGEQKGLSCTGTIEEIEISVDWYANDESDADRWLMTELLWRHLLPDADYWRDLGSFPRCCWGGSRETRHLLTIPSEDKTHDDAKQPERYGVPLGVDPIRDAALELKNYNRPKANGTIYYGARDAAAMTGDHPGVSFRIMHKVIDNQKRAAGTRTVLDEGERRARMEITLRGPALDELRVSRLDDLPAAIKKIRKRFFRFYIPTMVYAGPEPVNVEQLVQAIRVPRYETAFRKAGVFGLAMYQWAEKEQRRAFNRRARKYDMDLMNHSMLPSVPEKRFNKFTELNERARKTLDRLSTTWKGQQDAQMDQA</sequence>
<protein>
    <submittedName>
        <fullName evidence="1">Uncharacterized protein</fullName>
    </submittedName>
</protein>
<dbReference type="AlphaFoldDB" id="A0A849L6U4"/>
<comment type="caution">
    <text evidence="1">The sequence shown here is derived from an EMBL/GenBank/DDBJ whole genome shotgun (WGS) entry which is preliminary data.</text>
</comment>
<proteinExistence type="predicted"/>
<name>A0A849L6U4_9RHOB</name>
<gene>
    <name evidence="1" type="ORF">HMH01_17190</name>
</gene>
<organism evidence="1 2">
    <name type="scientific">Halovulum dunhuangense</name>
    <dbReference type="NCBI Taxonomy" id="1505036"/>
    <lineage>
        <taxon>Bacteria</taxon>
        <taxon>Pseudomonadati</taxon>
        <taxon>Pseudomonadota</taxon>
        <taxon>Alphaproteobacteria</taxon>
        <taxon>Rhodobacterales</taxon>
        <taxon>Paracoccaceae</taxon>
        <taxon>Halovulum</taxon>
    </lineage>
</organism>